<dbReference type="GO" id="GO:0005737">
    <property type="term" value="C:cytoplasm"/>
    <property type="evidence" value="ECO:0007669"/>
    <property type="project" value="TreeGrafter"/>
</dbReference>
<feature type="compositionally biased region" description="Low complexity" evidence="3">
    <location>
        <begin position="203"/>
        <end position="213"/>
    </location>
</feature>
<dbReference type="GO" id="GO:0006446">
    <property type="term" value="P:regulation of translational initiation"/>
    <property type="evidence" value="ECO:0007669"/>
    <property type="project" value="TreeGrafter"/>
</dbReference>
<feature type="region of interest" description="Disordered" evidence="3">
    <location>
        <begin position="468"/>
        <end position="487"/>
    </location>
</feature>
<evidence type="ECO:0000256" key="3">
    <source>
        <dbReference type="SAM" id="MobiDB-lite"/>
    </source>
</evidence>
<name>A0A077R7F7_9BASI</name>
<dbReference type="EMBL" id="HG529635">
    <property type="protein sequence ID" value="CDI55046.1"/>
    <property type="molecule type" value="Genomic_DNA"/>
</dbReference>
<feature type="compositionally biased region" description="Acidic residues" evidence="3">
    <location>
        <begin position="67"/>
        <end position="91"/>
    </location>
</feature>
<feature type="compositionally biased region" description="Basic and acidic residues" evidence="3">
    <location>
        <begin position="615"/>
        <end position="624"/>
    </location>
</feature>
<dbReference type="InterPro" id="IPR036956">
    <property type="entry name" value="Impact_N_sf"/>
</dbReference>
<feature type="compositionally biased region" description="Acidic residues" evidence="3">
    <location>
        <begin position="625"/>
        <end position="634"/>
    </location>
</feature>
<feature type="compositionally biased region" description="Acidic residues" evidence="3">
    <location>
        <begin position="165"/>
        <end position="180"/>
    </location>
</feature>
<feature type="domain" description="Impact N-terminal" evidence="4">
    <location>
        <begin position="306"/>
        <end position="398"/>
    </location>
</feature>
<protein>
    <recommendedName>
        <fullName evidence="4">Impact N-terminal domain-containing protein</fullName>
    </recommendedName>
</protein>
<evidence type="ECO:0000256" key="2">
    <source>
        <dbReference type="SAM" id="Coils"/>
    </source>
</evidence>
<dbReference type="AlphaFoldDB" id="A0A077R7F7"/>
<dbReference type="GO" id="GO:0140469">
    <property type="term" value="P:GCN2-mediated signaling"/>
    <property type="evidence" value="ECO:0007669"/>
    <property type="project" value="TreeGrafter"/>
</dbReference>
<evidence type="ECO:0000256" key="1">
    <source>
        <dbReference type="ARBA" id="ARBA00007665"/>
    </source>
</evidence>
<keyword evidence="2" id="KW-0175">Coiled coil</keyword>
<feature type="region of interest" description="Disordered" evidence="3">
    <location>
        <begin position="1"/>
        <end position="234"/>
    </location>
</feature>
<organism evidence="5">
    <name type="scientific">Melanopsichium pennsylvanicum 4</name>
    <dbReference type="NCBI Taxonomy" id="1398559"/>
    <lineage>
        <taxon>Eukaryota</taxon>
        <taxon>Fungi</taxon>
        <taxon>Dikarya</taxon>
        <taxon>Basidiomycota</taxon>
        <taxon>Ustilaginomycotina</taxon>
        <taxon>Ustilaginomycetes</taxon>
        <taxon>Ustilaginales</taxon>
        <taxon>Ustilaginaceae</taxon>
        <taxon>Melanopsichium</taxon>
    </lineage>
</organism>
<dbReference type="SUPFAM" id="SSF54211">
    <property type="entry name" value="Ribosomal protein S5 domain 2-like"/>
    <property type="match status" value="1"/>
</dbReference>
<dbReference type="InterPro" id="IPR023582">
    <property type="entry name" value="Impact"/>
</dbReference>
<feature type="coiled-coil region" evidence="2">
    <location>
        <begin position="400"/>
        <end position="427"/>
    </location>
</feature>
<feature type="compositionally biased region" description="Basic and acidic residues" evidence="3">
    <location>
        <begin position="30"/>
        <end position="41"/>
    </location>
</feature>
<reference evidence="5" key="1">
    <citation type="journal article" date="2014" name="Genome Biol. Evol.">
        <title>Gene Loss Rather Than Gene Gain Is Associated with a Host Jump from Monocots to Dicots in the Smut Fungus Melanopsichium pennsylvanicum.</title>
        <authorList>
            <person name="Sharma R."/>
            <person name="Mishra B."/>
            <person name="Runge F."/>
            <person name="Thines M."/>
        </authorList>
    </citation>
    <scope>NUCLEOTIDE SEQUENCE</scope>
    <source>
        <strain evidence="5">4</strain>
    </source>
</reference>
<dbReference type="Gene3D" id="3.30.230.30">
    <property type="entry name" value="Impact, N-terminal domain"/>
    <property type="match status" value="1"/>
</dbReference>
<evidence type="ECO:0000313" key="5">
    <source>
        <dbReference type="EMBL" id="CDI55046.1"/>
    </source>
</evidence>
<dbReference type="Pfam" id="PF01205">
    <property type="entry name" value="Impact_N"/>
    <property type="match status" value="1"/>
</dbReference>
<proteinExistence type="inferred from homology"/>
<dbReference type="PANTHER" id="PTHR16301:SF25">
    <property type="entry name" value="PROTEIN IMPACT"/>
    <property type="match status" value="1"/>
</dbReference>
<dbReference type="PANTHER" id="PTHR16301">
    <property type="entry name" value="IMPACT-RELATED"/>
    <property type="match status" value="1"/>
</dbReference>
<dbReference type="InterPro" id="IPR020568">
    <property type="entry name" value="Ribosomal_Su5_D2-typ_SF"/>
</dbReference>
<dbReference type="InterPro" id="IPR001498">
    <property type="entry name" value="Impact_N"/>
</dbReference>
<sequence length="641" mass="69883">MLRRKKTQNHDDSLADLITDNVIDGALDDELARELEQERQKILAASGSHGPASPTHTLDDQHTDNEAYLDDDDLLDPDNLSEQDDDSEDEWQPPQPPSRPSRQSKRQRRASSSQDSDFNQETSQNEDELSAKKFKKAIVSKASKASAPNGQIKKAKTSDTNEAANGDDQDEEYNSYDEEAERVQAEVEAAAAWADVRRRKEAATSSASSSNATGPAKASPAVPPSLTSWLGKGPSASSSTAELASSLSMPTSSPAAQIVDRSSLFIGYVYPLQTPNAAYISALLSHLTRVVHPTVPVSLLPPQFSNAPASKRGSSHDMYAYRVFELKRGRTGLAGPDDFSLQEDKEDDGERWGGDRVLKVVKEEGASDVLVVVSRWYGGELLGPVRFDHIENAAREALKVHVQQEEVDEFRQRIQHLDRRIGKFKARLQANGEEQDVVVSKYDDLTLDKGKRLWVARQKALEALQKRLTNQSAQASQSDVQDGDRASTTDEVVVPNAADAVDAADAGEVQETTTVDLPVTTVSITQPVQGEISQNGLVKPDPVDITIPAAPAPIFVAGSPPEVDTSTSIIHAITIVKPEPVDPALISLNNPIRVKDEPDSSLSLFSFITEDQEEDNKSKVKFETDLGETDDLTGWDDLSFS</sequence>
<comment type="similarity">
    <text evidence="1">Belongs to the IMPACT family.</text>
</comment>
<accession>A0A077R7F7</accession>
<evidence type="ECO:0000259" key="4">
    <source>
        <dbReference type="Pfam" id="PF01205"/>
    </source>
</evidence>
<feature type="region of interest" description="Disordered" evidence="3">
    <location>
        <begin position="615"/>
        <end position="641"/>
    </location>
</feature>